<keyword evidence="1" id="KW-0732">Signal</keyword>
<dbReference type="Proteomes" id="UP000628017">
    <property type="component" value="Unassembled WGS sequence"/>
</dbReference>
<proteinExistence type="predicted"/>
<name>A0A916QTI1_9RHOB</name>
<evidence type="ECO:0000256" key="1">
    <source>
        <dbReference type="SAM" id="SignalP"/>
    </source>
</evidence>
<gene>
    <name evidence="3" type="ORF">GCM10011498_06980</name>
</gene>
<protein>
    <recommendedName>
        <fullName evidence="2">YHS domain-containing protein</fullName>
    </recommendedName>
</protein>
<accession>A0A916QTI1</accession>
<reference evidence="3" key="1">
    <citation type="journal article" date="2014" name="Int. J. Syst. Evol. Microbiol.">
        <title>Complete genome sequence of Corynebacterium casei LMG S-19264T (=DSM 44701T), isolated from a smear-ripened cheese.</title>
        <authorList>
            <consortium name="US DOE Joint Genome Institute (JGI-PGF)"/>
            <person name="Walter F."/>
            <person name="Albersmeier A."/>
            <person name="Kalinowski J."/>
            <person name="Ruckert C."/>
        </authorList>
    </citation>
    <scope>NUCLEOTIDE SEQUENCE</scope>
    <source>
        <strain evidence="3">CGMCC 1.15880</strain>
    </source>
</reference>
<dbReference type="NCBIfam" id="NF041384">
    <property type="entry name" value="YHS_seleno_dom"/>
    <property type="match status" value="1"/>
</dbReference>
<comment type="caution">
    <text evidence="3">The sequence shown here is derived from an EMBL/GenBank/DDBJ whole genome shotgun (WGS) entry which is preliminary data.</text>
</comment>
<organism evidence="3 4">
    <name type="scientific">Neptunicoccus cionae</name>
    <dbReference type="NCBI Taxonomy" id="2035344"/>
    <lineage>
        <taxon>Bacteria</taxon>
        <taxon>Pseudomonadati</taxon>
        <taxon>Pseudomonadota</taxon>
        <taxon>Alphaproteobacteria</taxon>
        <taxon>Rhodobacterales</taxon>
        <taxon>Paracoccaceae</taxon>
        <taxon>Neptunicoccus</taxon>
    </lineage>
</organism>
<sequence length="152" mass="16467">MKLNRRAILALFSASAVTLVAPMAAAKSPPVYTEDSIAIDGTDTVAYFSLGKPVAGSRAHSVDWNGSTWLFASAENAATFSSDPEKYAPQYGGYCAFAMARGYVAPTEPEAWTIVDGKLYLNFNLEVRTKWQADIPGYIKKADGHWPAPLEN</sequence>
<dbReference type="RefSeq" id="WP_188670942.1">
    <property type="nucleotide sequence ID" value="NZ_BMKA01000001.1"/>
</dbReference>
<evidence type="ECO:0000313" key="4">
    <source>
        <dbReference type="Proteomes" id="UP000628017"/>
    </source>
</evidence>
<feature type="domain" description="YHS" evidence="2">
    <location>
        <begin position="49"/>
        <end position="91"/>
    </location>
</feature>
<feature type="chain" id="PRO_5037548474" description="YHS domain-containing protein" evidence="1">
    <location>
        <begin position="27"/>
        <end position="152"/>
    </location>
</feature>
<keyword evidence="4" id="KW-1185">Reference proteome</keyword>
<feature type="signal peptide" evidence="1">
    <location>
        <begin position="1"/>
        <end position="26"/>
    </location>
</feature>
<evidence type="ECO:0000259" key="2">
    <source>
        <dbReference type="Pfam" id="PF04945"/>
    </source>
</evidence>
<dbReference type="Pfam" id="PF04945">
    <property type="entry name" value="YHS"/>
    <property type="match status" value="1"/>
</dbReference>
<reference evidence="3" key="2">
    <citation type="submission" date="2020-09" db="EMBL/GenBank/DDBJ databases">
        <authorList>
            <person name="Sun Q."/>
            <person name="Zhou Y."/>
        </authorList>
    </citation>
    <scope>NUCLEOTIDE SEQUENCE</scope>
    <source>
        <strain evidence="3">CGMCC 1.15880</strain>
    </source>
</reference>
<dbReference type="EMBL" id="BMKA01000001">
    <property type="protein sequence ID" value="GGA09558.1"/>
    <property type="molecule type" value="Genomic_DNA"/>
</dbReference>
<dbReference type="AlphaFoldDB" id="A0A916QTI1"/>
<dbReference type="InterPro" id="IPR006311">
    <property type="entry name" value="TAT_signal"/>
</dbReference>
<dbReference type="InterPro" id="IPR007029">
    <property type="entry name" value="YHS_dom"/>
</dbReference>
<evidence type="ECO:0000313" key="3">
    <source>
        <dbReference type="EMBL" id="GGA09558.1"/>
    </source>
</evidence>
<dbReference type="PROSITE" id="PS51318">
    <property type="entry name" value="TAT"/>
    <property type="match status" value="1"/>
</dbReference>